<keyword evidence="2" id="KW-0472">Membrane</keyword>
<keyword evidence="2" id="KW-1133">Transmembrane helix</keyword>
<sequence length="349" mass="39274">MPENLNTNRIESEDLHSGQVTDTLGQNSKKSRSKAKPILIVTSLVLFLGIVAAVFFAYSFNKSYSKHVGMLKDKSQSQSKQLDSLSTSFSIVVNTMKDSNEDDLQSSISLIQNTEKENSGEVLALEDSPEMKKLRKLSEEYRSIIETLGKIEATNKDIENLLVEKPYVKYLNYKNPQLDTQVIKDTNEFTKNAGIIMSYFKDQTVLSIEESTVIYDLVADVVSAFYSDFDEFYVSSIEAKLDKLDSTQNKLENLNTDNLPDSIKEGHRAHVEELDAGVKDLRVLVQAMRDKDYYFLLSFAQSLDTATSSVVASEEVALSEAITFWQENETIRSVPGLVKSWENFGTSIK</sequence>
<name>A0A955IW17_UNCKA</name>
<accession>A0A955IW17</accession>
<feature type="region of interest" description="Disordered" evidence="1">
    <location>
        <begin position="1"/>
        <end position="28"/>
    </location>
</feature>
<evidence type="ECO:0000256" key="1">
    <source>
        <dbReference type="SAM" id="MobiDB-lite"/>
    </source>
</evidence>
<evidence type="ECO:0000313" key="3">
    <source>
        <dbReference type="EMBL" id="MCA9302268.1"/>
    </source>
</evidence>
<gene>
    <name evidence="3" type="ORF">KDA10_02840</name>
</gene>
<reference evidence="3" key="2">
    <citation type="journal article" date="2021" name="Microbiome">
        <title>Successional dynamics and alternative stable states in a saline activated sludge microbial community over 9 years.</title>
        <authorList>
            <person name="Wang Y."/>
            <person name="Ye J."/>
            <person name="Ju F."/>
            <person name="Liu L."/>
            <person name="Boyd J.A."/>
            <person name="Deng Y."/>
            <person name="Parks D.H."/>
            <person name="Jiang X."/>
            <person name="Yin X."/>
            <person name="Woodcroft B.J."/>
            <person name="Tyson G.W."/>
            <person name="Hugenholtz P."/>
            <person name="Polz M.F."/>
            <person name="Zhang T."/>
        </authorList>
    </citation>
    <scope>NUCLEOTIDE SEQUENCE</scope>
    <source>
        <strain evidence="3">HKST-UBA80</strain>
    </source>
</reference>
<evidence type="ECO:0000313" key="4">
    <source>
        <dbReference type="Proteomes" id="UP000714817"/>
    </source>
</evidence>
<dbReference type="EMBL" id="JAGQNY010000009">
    <property type="protein sequence ID" value="MCA9302268.1"/>
    <property type="molecule type" value="Genomic_DNA"/>
</dbReference>
<dbReference type="Proteomes" id="UP000714817">
    <property type="component" value="Unassembled WGS sequence"/>
</dbReference>
<feature type="transmembrane region" description="Helical" evidence="2">
    <location>
        <begin position="38"/>
        <end position="60"/>
    </location>
</feature>
<proteinExistence type="predicted"/>
<feature type="compositionally biased region" description="Polar residues" evidence="1">
    <location>
        <begin position="18"/>
        <end position="28"/>
    </location>
</feature>
<reference evidence="3" key="1">
    <citation type="submission" date="2020-04" db="EMBL/GenBank/DDBJ databases">
        <authorList>
            <person name="Zhang T."/>
        </authorList>
    </citation>
    <scope>NUCLEOTIDE SEQUENCE</scope>
    <source>
        <strain evidence="3">HKST-UBA80</strain>
    </source>
</reference>
<keyword evidence="2" id="KW-0812">Transmembrane</keyword>
<comment type="caution">
    <text evidence="3">The sequence shown here is derived from an EMBL/GenBank/DDBJ whole genome shotgun (WGS) entry which is preliminary data.</text>
</comment>
<organism evidence="3 4">
    <name type="scientific">candidate division WWE3 bacterium</name>
    <dbReference type="NCBI Taxonomy" id="2053526"/>
    <lineage>
        <taxon>Bacteria</taxon>
        <taxon>Katanobacteria</taxon>
    </lineage>
</organism>
<evidence type="ECO:0000256" key="2">
    <source>
        <dbReference type="SAM" id="Phobius"/>
    </source>
</evidence>
<protein>
    <submittedName>
        <fullName evidence="3">Uncharacterized protein</fullName>
    </submittedName>
</protein>
<dbReference type="AlphaFoldDB" id="A0A955IW17"/>